<reference evidence="3 4" key="1">
    <citation type="submission" date="2024-06" db="EMBL/GenBank/DDBJ databases">
        <title>The Natural Products Discovery Center: Release of the First 8490 Sequenced Strains for Exploring Actinobacteria Biosynthetic Diversity.</title>
        <authorList>
            <person name="Kalkreuter E."/>
            <person name="Kautsar S.A."/>
            <person name="Yang D."/>
            <person name="Bader C.D."/>
            <person name="Teijaro C.N."/>
            <person name="Fluegel L."/>
            <person name="Davis C.M."/>
            <person name="Simpson J.R."/>
            <person name="Lauterbach L."/>
            <person name="Steele A.D."/>
            <person name="Gui C."/>
            <person name="Meng S."/>
            <person name="Li G."/>
            <person name="Viehrig K."/>
            <person name="Ye F."/>
            <person name="Su P."/>
            <person name="Kiefer A.F."/>
            <person name="Nichols A."/>
            <person name="Cepeda A.J."/>
            <person name="Yan W."/>
            <person name="Fan B."/>
            <person name="Jiang Y."/>
            <person name="Adhikari A."/>
            <person name="Zheng C.-J."/>
            <person name="Schuster L."/>
            <person name="Cowan T.M."/>
            <person name="Smanski M.J."/>
            <person name="Chevrette M.G."/>
            <person name="De Carvalho L.P.S."/>
            <person name="Shen B."/>
        </authorList>
    </citation>
    <scope>NUCLEOTIDE SEQUENCE [LARGE SCALE GENOMIC DNA]</scope>
    <source>
        <strain evidence="3 4">NPDC000634</strain>
    </source>
</reference>
<dbReference type="InterPro" id="IPR036397">
    <property type="entry name" value="RNaseH_sf"/>
</dbReference>
<dbReference type="PANTHER" id="PTHR46889">
    <property type="entry name" value="TRANSPOSASE INSF FOR INSERTION SEQUENCE IS3B-RELATED"/>
    <property type="match status" value="1"/>
</dbReference>
<feature type="region of interest" description="Disordered" evidence="1">
    <location>
        <begin position="137"/>
        <end position="162"/>
    </location>
</feature>
<evidence type="ECO:0000259" key="2">
    <source>
        <dbReference type="Pfam" id="PF00665"/>
    </source>
</evidence>
<dbReference type="EMBL" id="JBEPCU010000067">
    <property type="protein sequence ID" value="MER6976781.1"/>
    <property type="molecule type" value="Genomic_DNA"/>
</dbReference>
<dbReference type="Pfam" id="PF00665">
    <property type="entry name" value="rve"/>
    <property type="match status" value="1"/>
</dbReference>
<dbReference type="InterPro" id="IPR050900">
    <property type="entry name" value="Transposase_IS3/IS150/IS904"/>
</dbReference>
<organism evidence="3 4">
    <name type="scientific">Streptomyces carpinensis</name>
    <dbReference type="NCBI Taxonomy" id="66369"/>
    <lineage>
        <taxon>Bacteria</taxon>
        <taxon>Bacillati</taxon>
        <taxon>Actinomycetota</taxon>
        <taxon>Actinomycetes</taxon>
        <taxon>Kitasatosporales</taxon>
        <taxon>Streptomycetaceae</taxon>
        <taxon>Streptomyces</taxon>
    </lineage>
</organism>
<evidence type="ECO:0000256" key="1">
    <source>
        <dbReference type="SAM" id="MobiDB-lite"/>
    </source>
</evidence>
<dbReference type="InterPro" id="IPR001584">
    <property type="entry name" value="Integrase_cat-core"/>
</dbReference>
<protein>
    <submittedName>
        <fullName evidence="3">DDE-type integrase/transposase/recombinase</fullName>
    </submittedName>
</protein>
<evidence type="ECO:0000313" key="3">
    <source>
        <dbReference type="EMBL" id="MER6976781.1"/>
    </source>
</evidence>
<dbReference type="Proteomes" id="UP001458415">
    <property type="component" value="Unassembled WGS sequence"/>
</dbReference>
<gene>
    <name evidence="3" type="ORF">ABT317_07010</name>
</gene>
<sequence>MISTAAFNELPVGIRVSHGTVELLMQRAGPQGLPGSRRPHRIRHTPSATDLVERNFTRHARDQLWVTDITEHPTTEDKVYCAVVLDTFSRRMVGWSIDASPTAAPTTNALSMAIGNRRPQPGGTIIHWLNLLSSAPGPSPNAPGPPACCPPWDPSGTAWTTR</sequence>
<dbReference type="PANTHER" id="PTHR46889:SF4">
    <property type="entry name" value="TRANSPOSASE INSO FOR INSERTION SEQUENCE ELEMENT IS911B-RELATED"/>
    <property type="match status" value="1"/>
</dbReference>
<dbReference type="SUPFAM" id="SSF53098">
    <property type="entry name" value="Ribonuclease H-like"/>
    <property type="match status" value="1"/>
</dbReference>
<dbReference type="RefSeq" id="WP_086725491.1">
    <property type="nucleotide sequence ID" value="NZ_MUBM01000093.1"/>
</dbReference>
<proteinExistence type="predicted"/>
<feature type="compositionally biased region" description="Pro residues" evidence="1">
    <location>
        <begin position="137"/>
        <end position="153"/>
    </location>
</feature>
<comment type="caution">
    <text evidence="3">The sequence shown here is derived from an EMBL/GenBank/DDBJ whole genome shotgun (WGS) entry which is preliminary data.</text>
</comment>
<dbReference type="InterPro" id="IPR012337">
    <property type="entry name" value="RNaseH-like_sf"/>
</dbReference>
<name>A0ABV1VXW3_9ACTN</name>
<evidence type="ECO:0000313" key="4">
    <source>
        <dbReference type="Proteomes" id="UP001458415"/>
    </source>
</evidence>
<feature type="domain" description="Integrase catalytic" evidence="2">
    <location>
        <begin position="59"/>
        <end position="128"/>
    </location>
</feature>
<dbReference type="Gene3D" id="3.30.420.10">
    <property type="entry name" value="Ribonuclease H-like superfamily/Ribonuclease H"/>
    <property type="match status" value="1"/>
</dbReference>
<accession>A0ABV1VXW3</accession>
<keyword evidence="4" id="KW-1185">Reference proteome</keyword>